<dbReference type="STRING" id="1122170.GCA_000701265_00262"/>
<keyword evidence="7" id="KW-1185">Reference proteome</keyword>
<evidence type="ECO:0000256" key="3">
    <source>
        <dbReference type="ARBA" id="ARBA00022679"/>
    </source>
</evidence>
<dbReference type="AlphaFoldDB" id="A0A378LUL5"/>
<keyword evidence="3 6" id="KW-0808">Transferase</keyword>
<dbReference type="InterPro" id="IPR002736">
    <property type="entry name" value="CitG"/>
</dbReference>
<sequence>MFFYCHGLNFMNAILYCERTIARMAVRALYLEVRAHPKPGLVSFKDAGAHSDMNGETLFRSLFTLRHYFYHITRAGLTKGSFEELKQLAIEAEKRMLEKTQGINTHRGAIFALGIFCVSVRRLAHQKKQFTPEELQHQILKDWPRHLENHHENPGSHGSLVRKRYQVIDARHMAMRGYDIIFRILPSFISLFLKTKSLNAVCLFAYSKLLLHLDDTNILYRKGKKALDFAKCQVKELLSIQCLQARQERGGELHQLFSNAGISPGGVADLISVLLFLSQLFCEELRNYSLSKDNFIEQ</sequence>
<evidence type="ECO:0000256" key="5">
    <source>
        <dbReference type="ARBA" id="ARBA00022840"/>
    </source>
</evidence>
<evidence type="ECO:0000256" key="1">
    <source>
        <dbReference type="ARBA" id="ARBA00001210"/>
    </source>
</evidence>
<dbReference type="EMBL" id="UGPB01000001">
    <property type="protein sequence ID" value="STY30079.1"/>
    <property type="molecule type" value="Genomic_DNA"/>
</dbReference>
<keyword evidence="4" id="KW-0547">Nucleotide-binding</keyword>
<evidence type="ECO:0000256" key="2">
    <source>
        <dbReference type="ARBA" id="ARBA00012074"/>
    </source>
</evidence>
<dbReference type="PANTHER" id="PTHR30201:SF2">
    <property type="entry name" value="2-(5''-TRIPHOSPHORIBOSYL)-3'-DEPHOSPHOCOENZYME-A SYNTHASE"/>
    <property type="match status" value="1"/>
</dbReference>
<accession>A0A378LUL5</accession>
<dbReference type="Pfam" id="PF01874">
    <property type="entry name" value="CitG"/>
    <property type="match status" value="1"/>
</dbReference>
<dbReference type="PANTHER" id="PTHR30201">
    <property type="entry name" value="TRIPHOSPHORIBOSYL-DEPHOSPHO-COA SYNTHASE"/>
    <property type="match status" value="1"/>
</dbReference>
<evidence type="ECO:0000313" key="7">
    <source>
        <dbReference type="Proteomes" id="UP000255297"/>
    </source>
</evidence>
<protein>
    <recommendedName>
        <fullName evidence="2">triphosphoribosyl-dephospho-CoA synthase</fullName>
        <ecNumber evidence="2">2.4.2.52</ecNumber>
    </recommendedName>
</protein>
<keyword evidence="6" id="KW-0328">Glycosyltransferase</keyword>
<name>A0A378LUL5_9GAMM</name>
<proteinExistence type="predicted"/>
<evidence type="ECO:0000313" key="6">
    <source>
        <dbReference type="EMBL" id="STY30079.1"/>
    </source>
</evidence>
<dbReference type="GO" id="GO:0051191">
    <property type="term" value="P:prosthetic group biosynthetic process"/>
    <property type="evidence" value="ECO:0007669"/>
    <property type="project" value="TreeGrafter"/>
</dbReference>
<evidence type="ECO:0000256" key="4">
    <source>
        <dbReference type="ARBA" id="ARBA00022741"/>
    </source>
</evidence>
<dbReference type="GO" id="GO:0016757">
    <property type="term" value="F:glycosyltransferase activity"/>
    <property type="evidence" value="ECO:0007669"/>
    <property type="project" value="UniProtKB-KW"/>
</dbReference>
<dbReference type="Gene3D" id="1.10.4200.10">
    <property type="entry name" value="Triphosphoribosyl-dephospho-CoA protein"/>
    <property type="match status" value="2"/>
</dbReference>
<organism evidence="6 7">
    <name type="scientific">Legionella wadsworthii</name>
    <dbReference type="NCBI Taxonomy" id="28088"/>
    <lineage>
        <taxon>Bacteria</taxon>
        <taxon>Pseudomonadati</taxon>
        <taxon>Pseudomonadota</taxon>
        <taxon>Gammaproteobacteria</taxon>
        <taxon>Legionellales</taxon>
        <taxon>Legionellaceae</taxon>
        <taxon>Legionella</taxon>
    </lineage>
</organism>
<gene>
    <name evidence="6" type="ORF">NCTC11532_02225</name>
</gene>
<keyword evidence="5" id="KW-0067">ATP-binding</keyword>
<dbReference type="GO" id="GO:0046917">
    <property type="term" value="F:triphosphoribosyl-dephospho-CoA synthase activity"/>
    <property type="evidence" value="ECO:0007669"/>
    <property type="project" value="UniProtKB-EC"/>
</dbReference>
<reference evidence="6 7" key="1">
    <citation type="submission" date="2018-06" db="EMBL/GenBank/DDBJ databases">
        <authorList>
            <consortium name="Pathogen Informatics"/>
            <person name="Doyle S."/>
        </authorList>
    </citation>
    <scope>NUCLEOTIDE SEQUENCE [LARGE SCALE GENOMIC DNA]</scope>
    <source>
        <strain evidence="6 7">NCTC11532</strain>
    </source>
</reference>
<dbReference type="GO" id="GO:0005524">
    <property type="term" value="F:ATP binding"/>
    <property type="evidence" value="ECO:0007669"/>
    <property type="project" value="UniProtKB-KW"/>
</dbReference>
<comment type="catalytic activity">
    <reaction evidence="1">
        <text>3'-dephospho-CoA + ATP = 2'-(5''-triphospho-alpha-D-ribosyl)-3'-dephospho-CoA + adenine</text>
        <dbReference type="Rhea" id="RHEA:15117"/>
        <dbReference type="ChEBI" id="CHEBI:16708"/>
        <dbReference type="ChEBI" id="CHEBI:30616"/>
        <dbReference type="ChEBI" id="CHEBI:57328"/>
        <dbReference type="ChEBI" id="CHEBI:61378"/>
        <dbReference type="EC" id="2.4.2.52"/>
    </reaction>
</comment>
<dbReference type="EC" id="2.4.2.52" evidence="2"/>
<dbReference type="Proteomes" id="UP000255297">
    <property type="component" value="Unassembled WGS sequence"/>
</dbReference>